<dbReference type="PANTHER" id="PTHR34700">
    <property type="entry name" value="POTASSIUM BINDING PROTEIN KBP"/>
    <property type="match status" value="1"/>
</dbReference>
<dbReference type="Gene3D" id="3.10.350.10">
    <property type="entry name" value="LysM domain"/>
    <property type="match status" value="1"/>
</dbReference>
<evidence type="ECO:0000313" key="2">
    <source>
        <dbReference type="EMBL" id="SFP75154.1"/>
    </source>
</evidence>
<evidence type="ECO:0000259" key="1">
    <source>
        <dbReference type="PROSITE" id="PS51782"/>
    </source>
</evidence>
<accession>A0A662ZK29</accession>
<dbReference type="InterPro" id="IPR018392">
    <property type="entry name" value="LysM"/>
</dbReference>
<name>A0A662ZK29_9GAMM</name>
<dbReference type="InterPro" id="IPR052196">
    <property type="entry name" value="Bact_Kbp"/>
</dbReference>
<feature type="domain" description="LysM" evidence="1">
    <location>
        <begin position="23"/>
        <end position="71"/>
    </location>
</feature>
<dbReference type="RefSeq" id="WP_245730170.1">
    <property type="nucleotide sequence ID" value="NZ_FOXF01000070.1"/>
</dbReference>
<protein>
    <submittedName>
        <fullName evidence="2">LysM domain-containing protein</fullName>
    </submittedName>
</protein>
<organism evidence="2 3">
    <name type="scientific">Ruminobacter amylophilus</name>
    <dbReference type="NCBI Taxonomy" id="867"/>
    <lineage>
        <taxon>Bacteria</taxon>
        <taxon>Pseudomonadati</taxon>
        <taxon>Pseudomonadota</taxon>
        <taxon>Gammaproteobacteria</taxon>
        <taxon>Aeromonadales</taxon>
        <taxon>Succinivibrionaceae</taxon>
        <taxon>Ruminobacter</taxon>
    </lineage>
</organism>
<reference evidence="2 3" key="1">
    <citation type="submission" date="2016-10" db="EMBL/GenBank/DDBJ databases">
        <authorList>
            <person name="Varghese N."/>
            <person name="Submissions S."/>
        </authorList>
    </citation>
    <scope>NUCLEOTIDE SEQUENCE [LARGE SCALE GENOMIC DNA]</scope>
    <source>
        <strain evidence="2 3">DSM 1361</strain>
    </source>
</reference>
<dbReference type="AlphaFoldDB" id="A0A662ZK29"/>
<dbReference type="Pfam" id="PF01476">
    <property type="entry name" value="LysM"/>
    <property type="match status" value="1"/>
</dbReference>
<dbReference type="SUPFAM" id="SSF54106">
    <property type="entry name" value="LysM domain"/>
    <property type="match status" value="1"/>
</dbReference>
<evidence type="ECO:0000313" key="3">
    <source>
        <dbReference type="Proteomes" id="UP000243745"/>
    </source>
</evidence>
<dbReference type="CDD" id="cd00118">
    <property type="entry name" value="LysM"/>
    <property type="match status" value="1"/>
</dbReference>
<dbReference type="Proteomes" id="UP000243745">
    <property type="component" value="Unassembled WGS sequence"/>
</dbReference>
<keyword evidence="3" id="KW-1185">Reference proteome</keyword>
<dbReference type="PANTHER" id="PTHR34700:SF4">
    <property type="entry name" value="PHAGE-LIKE ELEMENT PBSX PROTEIN XKDP"/>
    <property type="match status" value="1"/>
</dbReference>
<proteinExistence type="predicted"/>
<gene>
    <name evidence="2" type="ORF">SAMN02910344_02221</name>
</gene>
<dbReference type="PROSITE" id="PS51782">
    <property type="entry name" value="LYSM"/>
    <property type="match status" value="1"/>
</dbReference>
<sequence>MASVLLATASMADTLEVNENHPTKYVVQKGDTLWDISGKFLKKPWYWPKIWNVNPQIDDPHWIYPGDVLTLVWIDGKPYIKREATTQKGNPIPTINAEAIKTFLRNDVILPYDQAQLDKYPYVAGNNEERRLFAETKDVYVNGKLNKGQQYGVYHKGQALINDEGNKVAYHAIFTGVVVGGDQYGKDGKFNKSYLVKNKTAVSNGDYVLPIDDNGYGLYFVPKAATVDTTIIGLAEESSGVAAIYDTVIIGKGSKDGVSVGDVFSISRTGVKLVGETADDTSYATMAGAGRRLVSSSDNVLPDDVIGQALVYRTYDNVALAIIMNSSDPVFKGYKLVKPE</sequence>
<dbReference type="EMBL" id="FOXF01000070">
    <property type="protein sequence ID" value="SFP75154.1"/>
    <property type="molecule type" value="Genomic_DNA"/>
</dbReference>
<dbReference type="InterPro" id="IPR036779">
    <property type="entry name" value="LysM_dom_sf"/>
</dbReference>